<gene>
    <name evidence="1" type="ORF">Pen02_12160</name>
</gene>
<organism evidence="1 2">
    <name type="scientific">Plantactinospora endophytica</name>
    <dbReference type="NCBI Taxonomy" id="673535"/>
    <lineage>
        <taxon>Bacteria</taxon>
        <taxon>Bacillati</taxon>
        <taxon>Actinomycetota</taxon>
        <taxon>Actinomycetes</taxon>
        <taxon>Micromonosporales</taxon>
        <taxon>Micromonosporaceae</taxon>
        <taxon>Plantactinospora</taxon>
    </lineage>
</organism>
<evidence type="ECO:0000313" key="2">
    <source>
        <dbReference type="Proteomes" id="UP000646749"/>
    </source>
</evidence>
<sequence>MPDYPAPDDTYDLYRDHLYLETDDGKAPFFVVHETTARPFRHTLLRSWPLGTDGRA</sequence>
<dbReference type="EMBL" id="BONW01000004">
    <property type="protein sequence ID" value="GIG86280.1"/>
    <property type="molecule type" value="Genomic_DNA"/>
</dbReference>
<dbReference type="RefSeq" id="WP_203864927.1">
    <property type="nucleotide sequence ID" value="NZ_BONW01000004.1"/>
</dbReference>
<reference evidence="1 2" key="1">
    <citation type="submission" date="2021-01" db="EMBL/GenBank/DDBJ databases">
        <title>Whole genome shotgun sequence of Plantactinospora endophytica NBRC 110450.</title>
        <authorList>
            <person name="Komaki H."/>
            <person name="Tamura T."/>
        </authorList>
    </citation>
    <scope>NUCLEOTIDE SEQUENCE [LARGE SCALE GENOMIC DNA]</scope>
    <source>
        <strain evidence="1 2">NBRC 110450</strain>
    </source>
</reference>
<name>A0ABQ4DUY6_9ACTN</name>
<dbReference type="Proteomes" id="UP000646749">
    <property type="component" value="Unassembled WGS sequence"/>
</dbReference>
<protein>
    <submittedName>
        <fullName evidence="1">Uncharacterized protein</fullName>
    </submittedName>
</protein>
<proteinExistence type="predicted"/>
<keyword evidence="2" id="KW-1185">Reference proteome</keyword>
<comment type="caution">
    <text evidence="1">The sequence shown here is derived from an EMBL/GenBank/DDBJ whole genome shotgun (WGS) entry which is preliminary data.</text>
</comment>
<evidence type="ECO:0000313" key="1">
    <source>
        <dbReference type="EMBL" id="GIG86280.1"/>
    </source>
</evidence>
<accession>A0ABQ4DUY6</accession>